<evidence type="ECO:0000313" key="2">
    <source>
        <dbReference type="EMBL" id="CAF1606574.1"/>
    </source>
</evidence>
<gene>
    <name evidence="2" type="ORF">XAT740_LOCUS48350</name>
</gene>
<accession>A0A816BA34</accession>
<comment type="caution">
    <text evidence="2">The sequence shown here is derived from an EMBL/GenBank/DDBJ whole genome shotgun (WGS) entry which is preliminary data.</text>
</comment>
<dbReference type="EMBL" id="CAJNOR010006919">
    <property type="protein sequence ID" value="CAF1606574.1"/>
    <property type="molecule type" value="Genomic_DNA"/>
</dbReference>
<evidence type="ECO:0008006" key="4">
    <source>
        <dbReference type="Google" id="ProtNLM"/>
    </source>
</evidence>
<evidence type="ECO:0000256" key="1">
    <source>
        <dbReference type="SAM" id="MobiDB-lite"/>
    </source>
</evidence>
<evidence type="ECO:0000313" key="3">
    <source>
        <dbReference type="Proteomes" id="UP000663828"/>
    </source>
</evidence>
<sequence length="686" mass="79503">MTMDVDIALNPNFVYLLDQIRANFLTGVDHEATTETPRAHAWLLTTLAIYGEDLSILIELYRVFREQNSYSLLSFIIEHILQHHSNEIDKIDYLQQEFQSIFGKSPDSAFSYSRLNSILSLKARELISAFLIRKWYNELEKHVLLSSKSVESLNHCREKALACLSLSSTSVPSIFDLILSSEDKVGFNTKFTSLNLLRCLFVQDLLPIVLEKRQQYGAQAHSCHKWLIYAIEFYLEYAVKCRNTDRNQVLLEGNSHRTFQCKDPIEQLEKLLNLAINMQENFNWQQFIIHHGNQSGSLNRRQKLLELRILVERAHKSSIRCPLECLLFCTSFPTYVQSVLNLSMLLNKEPYRDYIFIYGTASIAALVKKSNGTYNLELTENFSLFVDCLNLLQQSQTSSCVKLYQETIDKIQLNANIPNYQRLLRIFYVYYAIQQSKGGKEGTNENKPIVIDDTPQSPTMQDESNSETNSTSVTSPLLAPNIESLIQQLNDNSLESRLQLCSLYSIAHSTAQIRSTVSFCIDTLNYLHEHSTSYDQQQTLLPLSLDYCLIPRSYKIFFDYIIDILLQYLPSTLVLLQLDHQRSSFMYPKDLLQTISPPFLRYIYDQKLLGQLIKYIQTTTASERRWTANTNKRKHNNDETNKLTDEQFIEKIIQHASSIAQWTDEQRRSAIYSYLIEERQALLQTL</sequence>
<protein>
    <recommendedName>
        <fullName evidence="4">Integrator complex subunit 10</fullName>
    </recommendedName>
</protein>
<reference evidence="2" key="1">
    <citation type="submission" date="2021-02" db="EMBL/GenBank/DDBJ databases">
        <authorList>
            <person name="Nowell W R."/>
        </authorList>
    </citation>
    <scope>NUCLEOTIDE SEQUENCE</scope>
</reference>
<organism evidence="2 3">
    <name type="scientific">Adineta ricciae</name>
    <name type="common">Rotifer</name>
    <dbReference type="NCBI Taxonomy" id="249248"/>
    <lineage>
        <taxon>Eukaryota</taxon>
        <taxon>Metazoa</taxon>
        <taxon>Spiralia</taxon>
        <taxon>Gnathifera</taxon>
        <taxon>Rotifera</taxon>
        <taxon>Eurotatoria</taxon>
        <taxon>Bdelloidea</taxon>
        <taxon>Adinetida</taxon>
        <taxon>Adinetidae</taxon>
        <taxon>Adineta</taxon>
    </lineage>
</organism>
<dbReference type="AlphaFoldDB" id="A0A816BA34"/>
<proteinExistence type="predicted"/>
<feature type="region of interest" description="Disordered" evidence="1">
    <location>
        <begin position="438"/>
        <end position="474"/>
    </location>
</feature>
<dbReference type="Proteomes" id="UP000663828">
    <property type="component" value="Unassembled WGS sequence"/>
</dbReference>
<keyword evidence="3" id="KW-1185">Reference proteome</keyword>
<name>A0A816BA34_ADIRI</name>